<dbReference type="SUPFAM" id="SSF55120">
    <property type="entry name" value="Pseudouridine synthase"/>
    <property type="match status" value="1"/>
</dbReference>
<dbReference type="InterPro" id="IPR020103">
    <property type="entry name" value="PsdUridine_synth_cat_dom_sf"/>
</dbReference>
<dbReference type="Pfam" id="PF01509">
    <property type="entry name" value="TruB_N"/>
    <property type="match status" value="1"/>
</dbReference>
<reference evidence="10 11" key="1">
    <citation type="submission" date="2016-06" db="EMBL/GenBank/DDBJ databases">
        <title>Complete genome sequences of Bordetella bronchialis and Bordetella flabilis.</title>
        <authorList>
            <person name="LiPuma J.J."/>
            <person name="Spilker T."/>
        </authorList>
    </citation>
    <scope>NUCLEOTIDE SEQUENCE [LARGE SCALE GENOMIC DNA]</scope>
    <source>
        <strain evidence="9 11">AU17976</strain>
        <strain evidence="8 10">AU3182</strain>
    </source>
</reference>
<evidence type="ECO:0000313" key="8">
    <source>
        <dbReference type="EMBL" id="ANN67844.1"/>
    </source>
</evidence>
<accession>A0A193FL59</accession>
<comment type="function">
    <text evidence="5">Responsible for synthesis of pseudouridine from uracil-55 in the psi GC loop of transfer RNAs.</text>
</comment>
<dbReference type="EC" id="5.4.99.25" evidence="5"/>
<protein>
    <recommendedName>
        <fullName evidence="5">tRNA pseudouridine synthase B</fullName>
        <ecNumber evidence="5">5.4.99.25</ecNumber>
    </recommendedName>
    <alternativeName>
        <fullName evidence="5">tRNA pseudouridine(55) synthase</fullName>
        <shortName evidence="5">Psi55 synthase</shortName>
    </alternativeName>
    <alternativeName>
        <fullName evidence="5">tRNA pseudouridylate synthase</fullName>
    </alternativeName>
    <alternativeName>
        <fullName evidence="5">tRNA-uridine isomerase</fullName>
    </alternativeName>
</protein>
<dbReference type="InterPro" id="IPR014780">
    <property type="entry name" value="tRNA_psdUridine_synth_TruB"/>
</dbReference>
<dbReference type="InterPro" id="IPR002501">
    <property type="entry name" value="PsdUridine_synth_N"/>
</dbReference>
<proteinExistence type="inferred from homology"/>
<dbReference type="OrthoDB" id="9802309at2"/>
<dbReference type="CDD" id="cd02573">
    <property type="entry name" value="PseudoU_synth_EcTruB"/>
    <property type="match status" value="1"/>
</dbReference>
<feature type="domain" description="Pseudouridine synthase II N-terminal" evidence="6">
    <location>
        <begin position="31"/>
        <end position="180"/>
    </location>
</feature>
<dbReference type="KEGG" id="bbro:BAU06_17450"/>
<comment type="similarity">
    <text evidence="2 5">Belongs to the pseudouridine synthase TruB family. Type 1 subfamily.</text>
</comment>
<dbReference type="Proteomes" id="UP000091897">
    <property type="component" value="Chromosome"/>
</dbReference>
<name>A0A193FL59_9BORD</name>
<dbReference type="NCBIfam" id="TIGR00431">
    <property type="entry name" value="TruB"/>
    <property type="match status" value="1"/>
</dbReference>
<keyword evidence="10" id="KW-1185">Reference proteome</keyword>
<dbReference type="GO" id="GO:0003723">
    <property type="term" value="F:RNA binding"/>
    <property type="evidence" value="ECO:0007669"/>
    <property type="project" value="InterPro"/>
</dbReference>
<feature type="active site" description="Nucleophile" evidence="5">
    <location>
        <position position="46"/>
    </location>
</feature>
<dbReference type="EMBL" id="CP016170">
    <property type="protein sequence ID" value="ANN67844.1"/>
    <property type="molecule type" value="Genomic_DNA"/>
</dbReference>
<evidence type="ECO:0000259" key="6">
    <source>
        <dbReference type="Pfam" id="PF01509"/>
    </source>
</evidence>
<dbReference type="InterPro" id="IPR032819">
    <property type="entry name" value="TruB_C"/>
</dbReference>
<dbReference type="PANTHER" id="PTHR13767:SF2">
    <property type="entry name" value="PSEUDOURIDYLATE SYNTHASE TRUB1"/>
    <property type="match status" value="1"/>
</dbReference>
<evidence type="ECO:0000313" key="11">
    <source>
        <dbReference type="Proteomes" id="UP000092213"/>
    </source>
</evidence>
<dbReference type="GO" id="GO:1990481">
    <property type="term" value="P:mRNA pseudouridine synthesis"/>
    <property type="evidence" value="ECO:0007669"/>
    <property type="project" value="TreeGrafter"/>
</dbReference>
<evidence type="ECO:0000313" key="10">
    <source>
        <dbReference type="Proteomes" id="UP000091897"/>
    </source>
</evidence>
<keyword evidence="3 5" id="KW-0819">tRNA processing</keyword>
<dbReference type="STRING" id="463025.BAU08_17695"/>
<keyword evidence="4 5" id="KW-0413">Isomerase</keyword>
<dbReference type="GO" id="GO:0031119">
    <property type="term" value="P:tRNA pseudouridine synthesis"/>
    <property type="evidence" value="ECO:0007669"/>
    <property type="project" value="UniProtKB-UniRule"/>
</dbReference>
<organism evidence="9 11">
    <name type="scientific">Bordetella bronchialis</name>
    <dbReference type="NCBI Taxonomy" id="463025"/>
    <lineage>
        <taxon>Bacteria</taxon>
        <taxon>Pseudomonadati</taxon>
        <taxon>Pseudomonadota</taxon>
        <taxon>Betaproteobacteria</taxon>
        <taxon>Burkholderiales</taxon>
        <taxon>Alcaligenaceae</taxon>
        <taxon>Bordetella</taxon>
    </lineage>
</organism>
<dbReference type="Pfam" id="PF16198">
    <property type="entry name" value="TruB_C_2"/>
    <property type="match status" value="1"/>
</dbReference>
<evidence type="ECO:0000259" key="7">
    <source>
        <dbReference type="Pfam" id="PF16198"/>
    </source>
</evidence>
<dbReference type="HAMAP" id="MF_01080">
    <property type="entry name" value="TruB_bact"/>
    <property type="match status" value="1"/>
</dbReference>
<gene>
    <name evidence="5" type="primary">truB</name>
    <name evidence="8" type="ORF">BAU06_17450</name>
    <name evidence="9" type="ORF">BAU08_17695</name>
</gene>
<feature type="domain" description="tRNA pseudouridylate synthase B C-terminal" evidence="7">
    <location>
        <begin position="182"/>
        <end position="222"/>
    </location>
</feature>
<dbReference type="RefSeq" id="WP_066352878.1">
    <property type="nucleotide sequence ID" value="NZ_CBCSFJ010000020.1"/>
</dbReference>
<dbReference type="Gene3D" id="3.30.2350.10">
    <property type="entry name" value="Pseudouridine synthase"/>
    <property type="match status" value="1"/>
</dbReference>
<dbReference type="EMBL" id="CP016171">
    <property type="protein sequence ID" value="ANN72937.1"/>
    <property type="molecule type" value="Genomic_DNA"/>
</dbReference>
<dbReference type="AlphaFoldDB" id="A0A193FL59"/>
<evidence type="ECO:0000256" key="4">
    <source>
        <dbReference type="ARBA" id="ARBA00023235"/>
    </source>
</evidence>
<evidence type="ECO:0000256" key="2">
    <source>
        <dbReference type="ARBA" id="ARBA00005642"/>
    </source>
</evidence>
<evidence type="ECO:0000256" key="5">
    <source>
        <dbReference type="HAMAP-Rule" id="MF_01080"/>
    </source>
</evidence>
<evidence type="ECO:0000256" key="3">
    <source>
        <dbReference type="ARBA" id="ARBA00022694"/>
    </source>
</evidence>
<dbReference type="PANTHER" id="PTHR13767">
    <property type="entry name" value="TRNA-PSEUDOURIDINE SYNTHASE"/>
    <property type="match status" value="1"/>
</dbReference>
<evidence type="ECO:0000313" key="9">
    <source>
        <dbReference type="EMBL" id="ANN72937.1"/>
    </source>
</evidence>
<sequence length="245" mass="26094">MAKRRGLMLDGVLLLDKPEGLSSNHALQRARRTLDAAKAGHTGTLDPFATGLLVCCMGKGTKLCNTMLGADKGYRATLRFGEETDSGDLTGNVVARAPEGFAGVEESALRDVLSRFQGTISQVPPMYSALKRDGKPLYEYARAGVEIEREARQVTLYRVELLSCDGMTAEIDVSCSKGTYLRTLAQDIGRALGCHAHLVALRRTQVGPFGLAGAVTLDALQAMPDPKQALLPLNELPAGLAPASP</sequence>
<comment type="catalytic activity">
    <reaction evidence="1 5">
        <text>uridine(55) in tRNA = pseudouridine(55) in tRNA</text>
        <dbReference type="Rhea" id="RHEA:42532"/>
        <dbReference type="Rhea" id="RHEA-COMP:10101"/>
        <dbReference type="Rhea" id="RHEA-COMP:10102"/>
        <dbReference type="ChEBI" id="CHEBI:65314"/>
        <dbReference type="ChEBI" id="CHEBI:65315"/>
        <dbReference type="EC" id="5.4.99.25"/>
    </reaction>
</comment>
<dbReference type="GO" id="GO:0160148">
    <property type="term" value="F:tRNA pseudouridine(55) synthase activity"/>
    <property type="evidence" value="ECO:0007669"/>
    <property type="project" value="UniProtKB-EC"/>
</dbReference>
<evidence type="ECO:0000256" key="1">
    <source>
        <dbReference type="ARBA" id="ARBA00000385"/>
    </source>
</evidence>
<dbReference type="Proteomes" id="UP000092213">
    <property type="component" value="Chromosome"/>
</dbReference>